<gene>
    <name evidence="8" type="ORF">ASPSYDRAFT_50449</name>
</gene>
<accession>A0A1L9T2J7</accession>
<dbReference type="GO" id="GO:0006351">
    <property type="term" value="P:DNA-templated transcription"/>
    <property type="evidence" value="ECO:0007669"/>
    <property type="project" value="InterPro"/>
</dbReference>
<dbReference type="EMBL" id="KV878596">
    <property type="protein sequence ID" value="OJJ53672.1"/>
    <property type="molecule type" value="Genomic_DNA"/>
</dbReference>
<feature type="region of interest" description="Disordered" evidence="6">
    <location>
        <begin position="207"/>
        <end position="249"/>
    </location>
</feature>
<dbReference type="SMART" id="SM00906">
    <property type="entry name" value="Fungal_trans"/>
    <property type="match status" value="1"/>
</dbReference>
<dbReference type="GO" id="GO:0000981">
    <property type="term" value="F:DNA-binding transcription factor activity, RNA polymerase II-specific"/>
    <property type="evidence" value="ECO:0007669"/>
    <property type="project" value="InterPro"/>
</dbReference>
<sequence>MDSANHTSPHSIQTSMSYSPAAPADNGPGPGSGPSRGSATAHGPASDLPQAQVDAIIRAKRKAREPKACYPCHARKVKCDRNLPCDGCVKRDHAELCSYERPSKRRAGAGMGPDVGHTATMGSGYMDGAGTRLSAGGEAGLVDGSVRLKQEPGVGLGSQSSPASAGRVSIAREDWDNVRTRLKEMEQTLAIMRAGLDKVNEDGAGAGAGIGSGSTLETGSVQSGGDASSRSKGASPEREGIHAPNTLGEGTVHLGSRSVMAYILNNKSGSDQLQTLLEGGILPKLGLDNESATYPFVDLWSSDMSTFDISAVCCALPTDQQCKEFFSYYRDIAGAIYPVIEDVPLFERNLDLMLQNRVAAGGVYRADDDQAQRPFGISIAYLGLLFAVLASGCQSSDLPGKERELSSQVYVCCSYQCLRMTNFLSQPTIEAIQTLLVIGNVLSYNMNPGISYVLLGMTLRMGLALGLHVESSHFSAAERYRRRHVWWSMAWQDSHFSLSYDRPSTTAVCQPGIAKREGAQPGDFSYFESLCGVISLALKVVRSRMLSPHSQMSWETIQDYKDQIQKILIQARPYLRDPQYCMTPTEHLERNVLKLHSSYFSSELCRPALKATANTRDPQTSRMRADCLDHLMTTVEAYVEMHAVSSHASRSWITLQRAISSIFLLAVTEESKSNAHFWTLLRKLKAIISERANAEFDYGSPQDASVDRNPLYNSLGQPIMNPVSGSPAALSSPAAAAAAADSQTQWAKPLTKTLRALEKLEAAFHHRPSPSIMPTGASPTYLNPATAMHPNANPMVPLPPSGMTPNLGSLPPQTPESSTSGEWTIPNILDRAQEYIHPPLWS</sequence>
<dbReference type="PROSITE" id="PS00463">
    <property type="entry name" value="ZN2_CY6_FUNGAL_1"/>
    <property type="match status" value="1"/>
</dbReference>
<organism evidence="8 9">
    <name type="scientific">Aspergillus sydowii CBS 593.65</name>
    <dbReference type="NCBI Taxonomy" id="1036612"/>
    <lineage>
        <taxon>Eukaryota</taxon>
        <taxon>Fungi</taxon>
        <taxon>Dikarya</taxon>
        <taxon>Ascomycota</taxon>
        <taxon>Pezizomycotina</taxon>
        <taxon>Eurotiomycetes</taxon>
        <taxon>Eurotiomycetidae</taxon>
        <taxon>Eurotiales</taxon>
        <taxon>Aspergillaceae</taxon>
        <taxon>Aspergillus</taxon>
        <taxon>Aspergillus subgen. Nidulantes</taxon>
    </lineage>
</organism>
<dbReference type="STRING" id="1036612.A0A1L9T2J7"/>
<dbReference type="InterPro" id="IPR004507">
    <property type="entry name" value="UbiX-like"/>
</dbReference>
<dbReference type="InterPro" id="IPR036864">
    <property type="entry name" value="Zn2-C6_fun-type_DNA-bd_sf"/>
</dbReference>
<dbReference type="Pfam" id="PF00172">
    <property type="entry name" value="Zn_clus"/>
    <property type="match status" value="1"/>
</dbReference>
<feature type="compositionally biased region" description="Polar residues" evidence="6">
    <location>
        <begin position="215"/>
        <end position="232"/>
    </location>
</feature>
<dbReference type="SUPFAM" id="SSF57701">
    <property type="entry name" value="Zn2/Cys6 DNA-binding domain"/>
    <property type="match status" value="1"/>
</dbReference>
<protein>
    <recommendedName>
        <fullName evidence="7">Zn(2)-C6 fungal-type domain-containing protein</fullName>
    </recommendedName>
</protein>
<dbReference type="GO" id="GO:0016831">
    <property type="term" value="F:carboxy-lyase activity"/>
    <property type="evidence" value="ECO:0007669"/>
    <property type="project" value="TreeGrafter"/>
</dbReference>
<dbReference type="Proteomes" id="UP000184356">
    <property type="component" value="Unassembled WGS sequence"/>
</dbReference>
<feature type="region of interest" description="Disordered" evidence="6">
    <location>
        <begin position="784"/>
        <end position="821"/>
    </location>
</feature>
<keyword evidence="5" id="KW-0539">Nucleus</keyword>
<feature type="compositionally biased region" description="Polar residues" evidence="6">
    <location>
        <begin position="1"/>
        <end position="18"/>
    </location>
</feature>
<evidence type="ECO:0000313" key="8">
    <source>
        <dbReference type="EMBL" id="OJJ53672.1"/>
    </source>
</evidence>
<evidence type="ECO:0000259" key="7">
    <source>
        <dbReference type="PROSITE" id="PS50048"/>
    </source>
</evidence>
<dbReference type="SMART" id="SM00066">
    <property type="entry name" value="GAL4"/>
    <property type="match status" value="1"/>
</dbReference>
<dbReference type="VEuPathDB" id="FungiDB:ASPSYDRAFT_50449"/>
<dbReference type="GO" id="GO:0008270">
    <property type="term" value="F:zinc ion binding"/>
    <property type="evidence" value="ECO:0007669"/>
    <property type="project" value="InterPro"/>
</dbReference>
<feature type="region of interest" description="Disordered" evidence="6">
    <location>
        <begin position="1"/>
        <end position="52"/>
    </location>
</feature>
<evidence type="ECO:0000313" key="9">
    <source>
        <dbReference type="Proteomes" id="UP000184356"/>
    </source>
</evidence>
<proteinExistence type="predicted"/>
<dbReference type="PROSITE" id="PS50048">
    <property type="entry name" value="ZN2_CY6_FUNGAL_2"/>
    <property type="match status" value="1"/>
</dbReference>
<evidence type="ECO:0000256" key="3">
    <source>
        <dbReference type="ARBA" id="ARBA00023125"/>
    </source>
</evidence>
<keyword evidence="3" id="KW-0238">DNA-binding</keyword>
<dbReference type="CDD" id="cd00067">
    <property type="entry name" value="GAL4"/>
    <property type="match status" value="1"/>
</dbReference>
<reference evidence="9" key="1">
    <citation type="journal article" date="2017" name="Genome Biol.">
        <title>Comparative genomics reveals high biological diversity and specific adaptations in the industrially and medically important fungal genus Aspergillus.</title>
        <authorList>
            <person name="de Vries R.P."/>
            <person name="Riley R."/>
            <person name="Wiebenga A."/>
            <person name="Aguilar-Osorio G."/>
            <person name="Amillis S."/>
            <person name="Uchima C.A."/>
            <person name="Anderluh G."/>
            <person name="Asadollahi M."/>
            <person name="Askin M."/>
            <person name="Barry K."/>
            <person name="Battaglia E."/>
            <person name="Bayram O."/>
            <person name="Benocci T."/>
            <person name="Braus-Stromeyer S.A."/>
            <person name="Caldana C."/>
            <person name="Canovas D."/>
            <person name="Cerqueira G.C."/>
            <person name="Chen F."/>
            <person name="Chen W."/>
            <person name="Choi C."/>
            <person name="Clum A."/>
            <person name="Dos Santos R.A."/>
            <person name="Damasio A.R."/>
            <person name="Diallinas G."/>
            <person name="Emri T."/>
            <person name="Fekete E."/>
            <person name="Flipphi M."/>
            <person name="Freyberg S."/>
            <person name="Gallo A."/>
            <person name="Gournas C."/>
            <person name="Habgood R."/>
            <person name="Hainaut M."/>
            <person name="Harispe M.L."/>
            <person name="Henrissat B."/>
            <person name="Hilden K.S."/>
            <person name="Hope R."/>
            <person name="Hossain A."/>
            <person name="Karabika E."/>
            <person name="Karaffa L."/>
            <person name="Karanyi Z."/>
            <person name="Krasevec N."/>
            <person name="Kuo A."/>
            <person name="Kusch H."/>
            <person name="LaButti K."/>
            <person name="Lagendijk E.L."/>
            <person name="Lapidus A."/>
            <person name="Levasseur A."/>
            <person name="Lindquist E."/>
            <person name="Lipzen A."/>
            <person name="Logrieco A.F."/>
            <person name="MacCabe A."/>
            <person name="Maekelae M.R."/>
            <person name="Malavazi I."/>
            <person name="Melin P."/>
            <person name="Meyer V."/>
            <person name="Mielnichuk N."/>
            <person name="Miskei M."/>
            <person name="Molnar A.P."/>
            <person name="Mule G."/>
            <person name="Ngan C.Y."/>
            <person name="Orejas M."/>
            <person name="Orosz E."/>
            <person name="Ouedraogo J.P."/>
            <person name="Overkamp K.M."/>
            <person name="Park H.-S."/>
            <person name="Perrone G."/>
            <person name="Piumi F."/>
            <person name="Punt P.J."/>
            <person name="Ram A.F."/>
            <person name="Ramon A."/>
            <person name="Rauscher S."/>
            <person name="Record E."/>
            <person name="Riano-Pachon D.M."/>
            <person name="Robert V."/>
            <person name="Roehrig J."/>
            <person name="Ruller R."/>
            <person name="Salamov A."/>
            <person name="Salih N.S."/>
            <person name="Samson R.A."/>
            <person name="Sandor E."/>
            <person name="Sanguinetti M."/>
            <person name="Schuetze T."/>
            <person name="Sepcic K."/>
            <person name="Shelest E."/>
            <person name="Sherlock G."/>
            <person name="Sophianopoulou V."/>
            <person name="Squina F.M."/>
            <person name="Sun H."/>
            <person name="Susca A."/>
            <person name="Todd R.B."/>
            <person name="Tsang A."/>
            <person name="Unkles S.E."/>
            <person name="van de Wiele N."/>
            <person name="van Rossen-Uffink D."/>
            <person name="Oliveira J.V."/>
            <person name="Vesth T.C."/>
            <person name="Visser J."/>
            <person name="Yu J.-H."/>
            <person name="Zhou M."/>
            <person name="Andersen M.R."/>
            <person name="Archer D.B."/>
            <person name="Baker S.E."/>
            <person name="Benoit I."/>
            <person name="Brakhage A.A."/>
            <person name="Braus G.H."/>
            <person name="Fischer R."/>
            <person name="Frisvad J.C."/>
            <person name="Goldman G.H."/>
            <person name="Houbraken J."/>
            <person name="Oakley B."/>
            <person name="Pocsi I."/>
            <person name="Scazzocchio C."/>
            <person name="Seiboth B."/>
            <person name="vanKuyk P.A."/>
            <person name="Wortman J."/>
            <person name="Dyer P.S."/>
            <person name="Grigoriev I.V."/>
        </authorList>
    </citation>
    <scope>NUCLEOTIDE SEQUENCE [LARGE SCALE GENOMIC DNA]</scope>
    <source>
        <strain evidence="9">CBS 593.65</strain>
    </source>
</reference>
<dbReference type="InterPro" id="IPR007219">
    <property type="entry name" value="XnlR_reg_dom"/>
</dbReference>
<keyword evidence="4" id="KW-0804">Transcription</keyword>
<dbReference type="InterPro" id="IPR001138">
    <property type="entry name" value="Zn2Cys6_DnaBD"/>
</dbReference>
<evidence type="ECO:0000256" key="2">
    <source>
        <dbReference type="ARBA" id="ARBA00023015"/>
    </source>
</evidence>
<dbReference type="GeneID" id="63764151"/>
<dbReference type="CDD" id="cd12148">
    <property type="entry name" value="fungal_TF_MHR"/>
    <property type="match status" value="1"/>
</dbReference>
<dbReference type="PANTHER" id="PTHR43374:SF1">
    <property type="entry name" value="FLAVIN PRENYLTRANSFERASE PAD1, MITOCHONDRIAL"/>
    <property type="match status" value="1"/>
</dbReference>
<evidence type="ECO:0000256" key="1">
    <source>
        <dbReference type="ARBA" id="ARBA00022723"/>
    </source>
</evidence>
<keyword evidence="2" id="KW-0805">Transcription regulation</keyword>
<dbReference type="PANTHER" id="PTHR43374">
    <property type="entry name" value="FLAVIN PRENYLTRANSFERASE"/>
    <property type="match status" value="1"/>
</dbReference>
<dbReference type="GO" id="GO:0003677">
    <property type="term" value="F:DNA binding"/>
    <property type="evidence" value="ECO:0007669"/>
    <property type="project" value="UniProtKB-KW"/>
</dbReference>
<dbReference type="Gene3D" id="4.10.240.10">
    <property type="entry name" value="Zn(2)-C6 fungal-type DNA-binding domain"/>
    <property type="match status" value="1"/>
</dbReference>
<dbReference type="AlphaFoldDB" id="A0A1L9T2J7"/>
<evidence type="ECO:0000256" key="4">
    <source>
        <dbReference type="ARBA" id="ARBA00023163"/>
    </source>
</evidence>
<keyword evidence="1" id="KW-0479">Metal-binding</keyword>
<dbReference type="RefSeq" id="XP_040697478.1">
    <property type="nucleotide sequence ID" value="XM_040848078.1"/>
</dbReference>
<dbReference type="OrthoDB" id="1747771at2759"/>
<feature type="domain" description="Zn(2)-C6 fungal-type" evidence="7">
    <location>
        <begin position="68"/>
        <end position="99"/>
    </location>
</feature>
<evidence type="ECO:0000256" key="6">
    <source>
        <dbReference type="SAM" id="MobiDB-lite"/>
    </source>
</evidence>
<name>A0A1L9T2J7_9EURO</name>
<evidence type="ECO:0000256" key="5">
    <source>
        <dbReference type="ARBA" id="ARBA00023242"/>
    </source>
</evidence>
<keyword evidence="9" id="KW-1185">Reference proteome</keyword>
<dbReference type="Pfam" id="PF04082">
    <property type="entry name" value="Fungal_trans"/>
    <property type="match status" value="1"/>
</dbReference>